<organism evidence="2 3">
    <name type="scientific">Paraburkholderia steynii</name>
    <dbReference type="NCBI Taxonomy" id="1245441"/>
    <lineage>
        <taxon>Bacteria</taxon>
        <taxon>Pseudomonadati</taxon>
        <taxon>Pseudomonadota</taxon>
        <taxon>Betaproteobacteria</taxon>
        <taxon>Burkholderiales</taxon>
        <taxon>Burkholderiaceae</taxon>
        <taxon>Paraburkholderia</taxon>
    </lineage>
</organism>
<keyword evidence="1" id="KW-0812">Transmembrane</keyword>
<name>A0A4R0XEX6_9BURK</name>
<dbReference type="Proteomes" id="UP000294200">
    <property type="component" value="Unassembled WGS sequence"/>
</dbReference>
<keyword evidence="3" id="KW-1185">Reference proteome</keyword>
<feature type="transmembrane region" description="Helical" evidence="1">
    <location>
        <begin position="12"/>
        <end position="29"/>
    </location>
</feature>
<evidence type="ECO:0000313" key="3">
    <source>
        <dbReference type="Proteomes" id="UP000294200"/>
    </source>
</evidence>
<gene>
    <name evidence="2" type="ORF">BZM27_09340</name>
</gene>
<accession>A0A4R0XEX6</accession>
<dbReference type="AlphaFoldDB" id="A0A4R0XEX6"/>
<protein>
    <recommendedName>
        <fullName evidence="4">Chemotaxis protein</fullName>
    </recommendedName>
</protein>
<evidence type="ECO:0000256" key="1">
    <source>
        <dbReference type="SAM" id="Phobius"/>
    </source>
</evidence>
<proteinExistence type="predicted"/>
<keyword evidence="1" id="KW-0472">Membrane</keyword>
<reference evidence="2 3" key="1">
    <citation type="submission" date="2017-02" db="EMBL/GenBank/DDBJ databases">
        <title>Paraburkholderia sophoroidis sp. nov. and Paraburkholderia steynii sp. nov. rhizobial symbionts of the fynbos legume Hypocalyptus sophoroides.</title>
        <authorList>
            <person name="Steenkamp E.T."/>
            <person name="Beukes C.W."/>
            <person name="Van Zyl E."/>
            <person name="Avontuur J."/>
            <person name="Chan W.Y."/>
            <person name="Hassen A."/>
            <person name="Palmer M."/>
            <person name="Mthombeni L."/>
            <person name="Phalane F."/>
            <person name="Sereme K."/>
            <person name="Venter S.N."/>
        </authorList>
    </citation>
    <scope>NUCLEOTIDE SEQUENCE [LARGE SCALE GENOMIC DNA]</scope>
    <source>
        <strain evidence="2 3">HC1.1ba</strain>
    </source>
</reference>
<dbReference type="EMBL" id="MWML01000024">
    <property type="protein sequence ID" value="TCG08844.1"/>
    <property type="molecule type" value="Genomic_DNA"/>
</dbReference>
<sequence>MFNFEPITTTNIFSIIQILVVVAGFYWSWKSLNAMQANVKVAADHLEATKASVKLAADHLQAAKENLKTAADSVSVANATLQHGIQNTQAQLFSDMSVQGRDLQFKFMELFHASDSPEDLNSNRDQYLGTLIGYYASCFEVRQVIKLSDNAIKLFDADLEALMEQKIVREKWNEIRGMYSIEFGKYVDNLRGVK</sequence>
<keyword evidence="1" id="KW-1133">Transmembrane helix</keyword>
<comment type="caution">
    <text evidence="2">The sequence shown here is derived from an EMBL/GenBank/DDBJ whole genome shotgun (WGS) entry which is preliminary data.</text>
</comment>
<evidence type="ECO:0008006" key="4">
    <source>
        <dbReference type="Google" id="ProtNLM"/>
    </source>
</evidence>
<evidence type="ECO:0000313" key="2">
    <source>
        <dbReference type="EMBL" id="TCG08844.1"/>
    </source>
</evidence>